<protein>
    <submittedName>
        <fullName evidence="2">Membrane associated protein</fullName>
    </submittedName>
</protein>
<name>A0A4U9QYV3_HATHI</name>
<dbReference type="Proteomes" id="UP000308489">
    <property type="component" value="Chromosome 1"/>
</dbReference>
<dbReference type="PIRSF" id="PIRSF033729">
    <property type="entry name" value="UCP033729"/>
    <property type="match status" value="1"/>
</dbReference>
<keyword evidence="1" id="KW-0472">Membrane</keyword>
<dbReference type="RefSeq" id="WP_138209217.1">
    <property type="nucleotide sequence ID" value="NZ_CBCRUQ010000008.1"/>
</dbReference>
<keyword evidence="1" id="KW-0812">Transmembrane</keyword>
<dbReference type="InterPro" id="IPR014584">
    <property type="entry name" value="UCP033729"/>
</dbReference>
<proteinExistence type="predicted"/>
<evidence type="ECO:0000313" key="3">
    <source>
        <dbReference type="Proteomes" id="UP000308489"/>
    </source>
</evidence>
<gene>
    <name evidence="2" type="ORF">NCTC503_00415</name>
</gene>
<keyword evidence="3" id="KW-1185">Reference proteome</keyword>
<sequence length="238" mass="28248">MRKTIKEKIKYTIEKLTTKNIKEEIANEKEKKIYRSGNKVFRFLVIILLIIWGAFMFKLCTKKQESVFDSIQSLKNIQSYSASIEIISKNDKQEFLYSGTQKYKKNVGSKLELEKNIYLYKDGKLYVKDKYNSKVFQDEKEKTDLFKITFIDECLKYLYTDKNLKSIKEKKNKEEIETLHFVLPGNNENVNSAKLIIDIKSKTPKELLILNKEHKVTTKIKYKDFINNVKIDESEFKF</sequence>
<evidence type="ECO:0000256" key="1">
    <source>
        <dbReference type="SAM" id="Phobius"/>
    </source>
</evidence>
<keyword evidence="1" id="KW-1133">Transmembrane helix</keyword>
<dbReference type="Gene3D" id="2.50.20.10">
    <property type="entry name" value="Lipoprotein localisation LolA/LolB/LppX"/>
    <property type="match status" value="1"/>
</dbReference>
<dbReference type="AlphaFoldDB" id="A0A4U9QYV3"/>
<evidence type="ECO:0000313" key="2">
    <source>
        <dbReference type="EMBL" id="VTQ83759.1"/>
    </source>
</evidence>
<dbReference type="KEGG" id="hhw:NCTC503_00415"/>
<dbReference type="EMBL" id="LR590481">
    <property type="protein sequence ID" value="VTQ83759.1"/>
    <property type="molecule type" value="Genomic_DNA"/>
</dbReference>
<reference evidence="2 3" key="1">
    <citation type="submission" date="2019-05" db="EMBL/GenBank/DDBJ databases">
        <authorList>
            <consortium name="Pathogen Informatics"/>
        </authorList>
    </citation>
    <scope>NUCLEOTIDE SEQUENCE [LARGE SCALE GENOMIC DNA]</scope>
    <source>
        <strain evidence="2 3">NCTC503</strain>
    </source>
</reference>
<organism evidence="2 3">
    <name type="scientific">Hathewaya histolytica</name>
    <name type="common">Clostridium histolyticum</name>
    <dbReference type="NCBI Taxonomy" id="1498"/>
    <lineage>
        <taxon>Bacteria</taxon>
        <taxon>Bacillati</taxon>
        <taxon>Bacillota</taxon>
        <taxon>Clostridia</taxon>
        <taxon>Eubacteriales</taxon>
        <taxon>Clostridiaceae</taxon>
        <taxon>Hathewaya</taxon>
    </lineage>
</organism>
<dbReference type="NCBIfam" id="NF041287">
    <property type="entry name" value="lipo_GerS_rel"/>
    <property type="match status" value="1"/>
</dbReference>
<dbReference type="OrthoDB" id="2047841at2"/>
<accession>A0A4U9QYV3</accession>
<feature type="transmembrane region" description="Helical" evidence="1">
    <location>
        <begin position="40"/>
        <end position="57"/>
    </location>
</feature>